<keyword evidence="2" id="KW-1185">Reference proteome</keyword>
<gene>
    <name evidence="1" type="ORF">GT037_002580</name>
</gene>
<evidence type="ECO:0000313" key="2">
    <source>
        <dbReference type="Proteomes" id="UP000596902"/>
    </source>
</evidence>
<dbReference type="PANTHER" id="PTHR45588">
    <property type="entry name" value="TPR DOMAIN-CONTAINING PROTEIN"/>
    <property type="match status" value="1"/>
</dbReference>
<comment type="caution">
    <text evidence="1">The sequence shown here is derived from an EMBL/GenBank/DDBJ whole genome shotgun (WGS) entry which is preliminary data.</text>
</comment>
<sequence length="126" mass="14614">MGIAYAATNDLNNADAQREIFQMTLEHVPKSRLDSQNRIVDVLKVASSMLNGEIEYRKQNYDFSFFPIREAIKHEENLTYIEPWGWMLPARHPCGAISHNFNAHTRKTEKTLAVSEDDFRADCWLI</sequence>
<name>A0A8H7EG95_9PLEO</name>
<reference evidence="1" key="1">
    <citation type="submission" date="2020-01" db="EMBL/GenBank/DDBJ databases">
        <authorList>
            <person name="Feng Z.H.Z."/>
        </authorList>
    </citation>
    <scope>NUCLEOTIDE SEQUENCE</scope>
    <source>
        <strain evidence="1">CBS107.38</strain>
    </source>
</reference>
<accession>A0A8H7EG95</accession>
<dbReference type="RefSeq" id="XP_038788905.1">
    <property type="nucleotide sequence ID" value="XM_038927627.1"/>
</dbReference>
<dbReference type="EMBL" id="JAAABM010000003">
    <property type="protein sequence ID" value="KAF7678832.1"/>
    <property type="molecule type" value="Genomic_DNA"/>
</dbReference>
<evidence type="ECO:0000313" key="1">
    <source>
        <dbReference type="EMBL" id="KAF7678832.1"/>
    </source>
</evidence>
<dbReference type="AlphaFoldDB" id="A0A8H7EG95"/>
<protein>
    <submittedName>
        <fullName evidence="1">Uncharacterized protein</fullName>
    </submittedName>
</protein>
<dbReference type="PANTHER" id="PTHR45588:SF1">
    <property type="entry name" value="WW DOMAIN-CONTAINING PROTEIN"/>
    <property type="match status" value="1"/>
</dbReference>
<organism evidence="1 2">
    <name type="scientific">Alternaria burnsii</name>
    <dbReference type="NCBI Taxonomy" id="1187904"/>
    <lineage>
        <taxon>Eukaryota</taxon>
        <taxon>Fungi</taxon>
        <taxon>Dikarya</taxon>
        <taxon>Ascomycota</taxon>
        <taxon>Pezizomycotina</taxon>
        <taxon>Dothideomycetes</taxon>
        <taxon>Pleosporomycetidae</taxon>
        <taxon>Pleosporales</taxon>
        <taxon>Pleosporineae</taxon>
        <taxon>Pleosporaceae</taxon>
        <taxon>Alternaria</taxon>
        <taxon>Alternaria sect. Alternaria</taxon>
    </lineage>
</organism>
<reference evidence="1" key="2">
    <citation type="submission" date="2020-08" db="EMBL/GenBank/DDBJ databases">
        <title>Draft Genome Sequence of Cumin Blight Pathogen Alternaria burnsii.</title>
        <authorList>
            <person name="Feng Z."/>
        </authorList>
    </citation>
    <scope>NUCLEOTIDE SEQUENCE</scope>
    <source>
        <strain evidence="1">CBS107.38</strain>
    </source>
</reference>
<dbReference type="GeneID" id="62200805"/>
<dbReference type="Proteomes" id="UP000596902">
    <property type="component" value="Unassembled WGS sequence"/>
</dbReference>
<proteinExistence type="predicted"/>